<protein>
    <recommendedName>
        <fullName evidence="4">Peptidylprolyl isomerase</fullName>
    </recommendedName>
</protein>
<evidence type="ECO:0000256" key="1">
    <source>
        <dbReference type="SAM" id="SignalP"/>
    </source>
</evidence>
<gene>
    <name evidence="2" type="ORF">IMCC3317_33020</name>
</gene>
<sequence>MKKVMYLFVIFMFSAFLLNAANVEEKKEEVNALKIVKIEKVSEVIKDGIVYATYTGRCLDGTTFTFEADNRDEGQAYVNGYCRGLRDAETTE</sequence>
<proteinExistence type="predicted"/>
<evidence type="ECO:0000313" key="2">
    <source>
        <dbReference type="EMBL" id="QHI37919.1"/>
    </source>
</evidence>
<evidence type="ECO:0008006" key="4">
    <source>
        <dbReference type="Google" id="ProtNLM"/>
    </source>
</evidence>
<reference evidence="2 3" key="1">
    <citation type="journal article" date="2013" name="Int. J. Syst. Evol. Microbiol.">
        <title>Kordia antarctica sp. nov., isolated from Antarctic seawater.</title>
        <authorList>
            <person name="Baek K."/>
            <person name="Choi A."/>
            <person name="Kang I."/>
            <person name="Lee K."/>
            <person name="Cho J.C."/>
        </authorList>
    </citation>
    <scope>NUCLEOTIDE SEQUENCE [LARGE SCALE GENOMIC DNA]</scope>
    <source>
        <strain evidence="2 3">IMCC3317</strain>
    </source>
</reference>
<organism evidence="2 3">
    <name type="scientific">Kordia antarctica</name>
    <dbReference type="NCBI Taxonomy" id="1218801"/>
    <lineage>
        <taxon>Bacteria</taxon>
        <taxon>Pseudomonadati</taxon>
        <taxon>Bacteroidota</taxon>
        <taxon>Flavobacteriia</taxon>
        <taxon>Flavobacteriales</taxon>
        <taxon>Flavobacteriaceae</taxon>
        <taxon>Kordia</taxon>
    </lineage>
</organism>
<keyword evidence="1" id="KW-0732">Signal</keyword>
<dbReference type="OrthoDB" id="9906613at2"/>
<keyword evidence="3" id="KW-1185">Reference proteome</keyword>
<name>A0A7L4ZNA5_9FLAO</name>
<dbReference type="KEGG" id="kan:IMCC3317_33020"/>
<feature type="chain" id="PRO_5029846173" description="Peptidylprolyl isomerase" evidence="1">
    <location>
        <begin position="21"/>
        <end position="92"/>
    </location>
</feature>
<dbReference type="EMBL" id="CP019288">
    <property type="protein sequence ID" value="QHI37919.1"/>
    <property type="molecule type" value="Genomic_DNA"/>
</dbReference>
<accession>A0A7L4ZNA5</accession>
<dbReference type="RefSeq" id="WP_160130501.1">
    <property type="nucleotide sequence ID" value="NZ_CP019288.1"/>
</dbReference>
<feature type="signal peptide" evidence="1">
    <location>
        <begin position="1"/>
        <end position="20"/>
    </location>
</feature>
<evidence type="ECO:0000313" key="3">
    <source>
        <dbReference type="Proteomes" id="UP000464657"/>
    </source>
</evidence>
<dbReference type="AlphaFoldDB" id="A0A7L4ZNA5"/>
<dbReference type="Proteomes" id="UP000464657">
    <property type="component" value="Chromosome"/>
</dbReference>